<name>A0A9P6UFH6_9FUNG</name>
<reference evidence="1" key="1">
    <citation type="journal article" date="2020" name="Fungal Divers.">
        <title>Resolving the Mortierellaceae phylogeny through synthesis of multi-gene phylogenetics and phylogenomics.</title>
        <authorList>
            <person name="Vandepol N."/>
            <person name="Liber J."/>
            <person name="Desiro A."/>
            <person name="Na H."/>
            <person name="Kennedy M."/>
            <person name="Barry K."/>
            <person name="Grigoriev I.V."/>
            <person name="Miller A.N."/>
            <person name="O'Donnell K."/>
            <person name="Stajich J.E."/>
            <person name="Bonito G."/>
        </authorList>
    </citation>
    <scope>NUCLEOTIDE SEQUENCE</scope>
    <source>
        <strain evidence="1">NVP60</strain>
    </source>
</reference>
<evidence type="ECO:0000313" key="1">
    <source>
        <dbReference type="EMBL" id="KAG0288171.1"/>
    </source>
</evidence>
<comment type="caution">
    <text evidence="1">The sequence shown here is derived from an EMBL/GenBank/DDBJ whole genome shotgun (WGS) entry which is preliminary data.</text>
</comment>
<dbReference type="Proteomes" id="UP000823405">
    <property type="component" value="Unassembled WGS sequence"/>
</dbReference>
<gene>
    <name evidence="1" type="ORF">BGZ97_006895</name>
</gene>
<keyword evidence="2" id="KW-1185">Reference proteome</keyword>
<sequence>MSRPYKNTQFGVEGPEILQEWEFRSSTGTVTTRQDENGDRIVLWRDIENMFAHHTPKYARIGDFSIPFHVNRNLEE</sequence>
<dbReference type="OrthoDB" id="10489100at2759"/>
<proteinExistence type="predicted"/>
<accession>A0A9P6UFH6</accession>
<dbReference type="AlphaFoldDB" id="A0A9P6UFH6"/>
<organism evidence="1 2">
    <name type="scientific">Linnemannia gamsii</name>
    <dbReference type="NCBI Taxonomy" id="64522"/>
    <lineage>
        <taxon>Eukaryota</taxon>
        <taxon>Fungi</taxon>
        <taxon>Fungi incertae sedis</taxon>
        <taxon>Mucoromycota</taxon>
        <taxon>Mortierellomycotina</taxon>
        <taxon>Mortierellomycetes</taxon>
        <taxon>Mortierellales</taxon>
        <taxon>Mortierellaceae</taxon>
        <taxon>Linnemannia</taxon>
    </lineage>
</organism>
<dbReference type="EMBL" id="JAAAIN010003048">
    <property type="protein sequence ID" value="KAG0288171.1"/>
    <property type="molecule type" value="Genomic_DNA"/>
</dbReference>
<evidence type="ECO:0000313" key="2">
    <source>
        <dbReference type="Proteomes" id="UP000823405"/>
    </source>
</evidence>
<protein>
    <submittedName>
        <fullName evidence="1">Uncharacterized protein</fullName>
    </submittedName>
</protein>